<dbReference type="GO" id="GO:0046872">
    <property type="term" value="F:metal ion binding"/>
    <property type="evidence" value="ECO:0007669"/>
    <property type="project" value="UniProtKB-KW"/>
</dbReference>
<name>A0A0J8G797_9LIST</name>
<dbReference type="Pfam" id="PF00149">
    <property type="entry name" value="Metallophos"/>
    <property type="match status" value="1"/>
</dbReference>
<dbReference type="EMBL" id="AZHO01000030">
    <property type="protein sequence ID" value="KMT58487.1"/>
    <property type="molecule type" value="Genomic_DNA"/>
</dbReference>
<feature type="domain" description="Calcineurin-like phosphoesterase" evidence="3">
    <location>
        <begin position="47"/>
        <end position="224"/>
    </location>
</feature>
<dbReference type="InterPro" id="IPR051158">
    <property type="entry name" value="Metallophosphoesterase_sf"/>
</dbReference>
<evidence type="ECO:0000256" key="2">
    <source>
        <dbReference type="ARBA" id="ARBA00022801"/>
    </source>
</evidence>
<dbReference type="OrthoDB" id="9780884at2"/>
<dbReference type="RefSeq" id="WP_007473799.1">
    <property type="nucleotide sequence ID" value="NZ_KQ130619.1"/>
</dbReference>
<dbReference type="GO" id="GO:0016020">
    <property type="term" value="C:membrane"/>
    <property type="evidence" value="ECO:0007669"/>
    <property type="project" value="GOC"/>
</dbReference>
<dbReference type="AlphaFoldDB" id="A0A0J8G797"/>
<dbReference type="GO" id="GO:0009245">
    <property type="term" value="P:lipid A biosynthetic process"/>
    <property type="evidence" value="ECO:0007669"/>
    <property type="project" value="TreeGrafter"/>
</dbReference>
<organism evidence="4 5">
    <name type="scientific">Listeria fleischmannii 1991</name>
    <dbReference type="NCBI Taxonomy" id="1430899"/>
    <lineage>
        <taxon>Bacteria</taxon>
        <taxon>Bacillati</taxon>
        <taxon>Bacillota</taxon>
        <taxon>Bacilli</taxon>
        <taxon>Bacillales</taxon>
        <taxon>Listeriaceae</taxon>
        <taxon>Listeria</taxon>
    </lineage>
</organism>
<dbReference type="InterPro" id="IPR004843">
    <property type="entry name" value="Calcineurin-like_PHP"/>
</dbReference>
<gene>
    <name evidence="4" type="ORF">X560_2313</name>
</gene>
<keyword evidence="5" id="KW-1185">Reference proteome</keyword>
<dbReference type="PANTHER" id="PTHR31302">
    <property type="entry name" value="TRANSMEMBRANE PROTEIN WITH METALLOPHOSPHOESTERASE DOMAIN-RELATED"/>
    <property type="match status" value="1"/>
</dbReference>
<dbReference type="InterPro" id="IPR029052">
    <property type="entry name" value="Metallo-depent_PP-like"/>
</dbReference>
<keyword evidence="2" id="KW-0378">Hydrolase</keyword>
<reference evidence="4 5" key="1">
    <citation type="journal article" date="2015" name="Genome Biol. Evol.">
        <title>Comparative Genomics of Listeria Sensu Lato: Genus-Wide Differences in Evolutionary Dynamics and the Progressive Gain of Complex, Potentially Pathogenicity-Related Traits through Lateral Gene Transfer.</title>
        <authorList>
            <person name="Chiara M."/>
            <person name="Caruso M."/>
            <person name="D'Erchia A.M."/>
            <person name="Manzari C."/>
            <person name="Fraccalvieri R."/>
            <person name="Goffredo E."/>
            <person name="Latorre L."/>
            <person name="Miccolupo A."/>
            <person name="Padalino I."/>
            <person name="Santagada G."/>
            <person name="Chiocco D."/>
            <person name="Pesole G."/>
            <person name="Horner D.S."/>
            <person name="Parisi A."/>
        </authorList>
    </citation>
    <scope>NUCLEOTIDE SEQUENCE [LARGE SCALE GENOMIC DNA]</scope>
    <source>
        <strain evidence="4 5">1991</strain>
    </source>
</reference>
<dbReference type="GO" id="GO:0008758">
    <property type="term" value="F:UDP-2,3-diacylglucosamine hydrolase activity"/>
    <property type="evidence" value="ECO:0007669"/>
    <property type="project" value="TreeGrafter"/>
</dbReference>
<proteinExistence type="predicted"/>
<accession>A0A0J8G797</accession>
<evidence type="ECO:0000313" key="4">
    <source>
        <dbReference type="EMBL" id="KMT58487.1"/>
    </source>
</evidence>
<keyword evidence="1" id="KW-0479">Metal-binding</keyword>
<sequence length="288" mass="32398">MKKNSFKLAAFAGFMLHSYYETKHLTITDYRIWSNKIPQAFDDKTYIQLSDLHSCSFGRFNDKLIGKILALNPDGIFLTGDLIDGDEPQNVATALVRKLAQICPIYYISGNHERKSAFFDELLLSLKEAGVHILYNNYLFLEEEGEKIALAGISDPSFSLSENEKLRTSIEKEKMGVITEEEIKRATAGIPEELFTILLAHRPEYWSIYQNMPIDLVFCGHAHGGQIRLPLTEGLFSPGQGLFPKLTAGSHQSNGKAMIVSRGLGNTTLVPRVFNRPEIVRICLKRES</sequence>
<evidence type="ECO:0000313" key="5">
    <source>
        <dbReference type="Proteomes" id="UP000052258"/>
    </source>
</evidence>
<protein>
    <submittedName>
        <fullName evidence="4">Ser/Thr protein phosphatase family protein</fullName>
    </submittedName>
</protein>
<dbReference type="Gene3D" id="3.60.21.10">
    <property type="match status" value="1"/>
</dbReference>
<dbReference type="PATRIC" id="fig|1430899.3.peg.2362"/>
<evidence type="ECO:0000259" key="3">
    <source>
        <dbReference type="Pfam" id="PF00149"/>
    </source>
</evidence>
<dbReference type="SUPFAM" id="SSF56300">
    <property type="entry name" value="Metallo-dependent phosphatases"/>
    <property type="match status" value="1"/>
</dbReference>
<dbReference type="PANTHER" id="PTHR31302:SF31">
    <property type="entry name" value="PHOSPHODIESTERASE YAEI"/>
    <property type="match status" value="1"/>
</dbReference>
<dbReference type="CDD" id="cd07385">
    <property type="entry name" value="MPP_YkuE_C"/>
    <property type="match status" value="1"/>
</dbReference>
<dbReference type="Proteomes" id="UP000052258">
    <property type="component" value="Unassembled WGS sequence"/>
</dbReference>
<comment type="caution">
    <text evidence="4">The sequence shown here is derived from an EMBL/GenBank/DDBJ whole genome shotgun (WGS) entry which is preliminary data.</text>
</comment>
<evidence type="ECO:0000256" key="1">
    <source>
        <dbReference type="ARBA" id="ARBA00022723"/>
    </source>
</evidence>